<dbReference type="AlphaFoldDB" id="A0AAU8MUU9"/>
<feature type="transmembrane region" description="Helical" evidence="1">
    <location>
        <begin position="244"/>
        <end position="269"/>
    </location>
</feature>
<keyword evidence="1" id="KW-0812">Transmembrane</keyword>
<accession>A0AAU8MUU9</accession>
<feature type="transmembrane region" description="Helical" evidence="1">
    <location>
        <begin position="275"/>
        <end position="293"/>
    </location>
</feature>
<name>A0AAU8MUU9_9GAMM</name>
<keyword evidence="1" id="KW-0472">Membrane</keyword>
<organism evidence="2">
    <name type="scientific">Lysobacter firmicutimachus</name>
    <dbReference type="NCBI Taxonomy" id="1792846"/>
    <lineage>
        <taxon>Bacteria</taxon>
        <taxon>Pseudomonadati</taxon>
        <taxon>Pseudomonadota</taxon>
        <taxon>Gammaproteobacteria</taxon>
        <taxon>Lysobacterales</taxon>
        <taxon>Lysobacteraceae</taxon>
        <taxon>Lysobacter</taxon>
    </lineage>
</organism>
<sequence>MNALPTTAASDAAPVNFADLLRWELRQLGRSRLLWTLLALLGAAMLWGAHNGAALHRAQDAAIERSRASDAAWAAQIRERARRYAEPAAERVPYWQDPTDVAGFSRYFLRVHADKPHLPLSPLAVGASDLLPSRLPVKLETPFGIEPAYDFENPRGLALGRFDLGFVLAQLLPIAAILLVGLLATFERDHGMLRLIAAQRVSARVWLGARIAAIYLWLAPAVLALTAAALAAAGVEAGAAWRELAAAAVLLLAYVAFWVALGGVVAAAWPNAAGAIATLAALWALLAVGVPMLGSAAAERAWPAPSAVAYVDAQRRHNDAIAAQRDRIVAAQLRRNGRVDAAERAAGLDYATRLSFLAPELERRLAPLQRQRERARDGRERVSVVAGYLSPTLGLQEALARLAGTDAQRHRAFEAQVRVYQQRLRDWFYPRIQRRIGAASADGTYGRLNFAEYDDIPAWHGGERSGAQRAAMAWPFALWLWALSGIGIALAWRRLRDWPTEL</sequence>
<feature type="transmembrane region" description="Helical" evidence="1">
    <location>
        <begin position="164"/>
        <end position="186"/>
    </location>
</feature>
<proteinExistence type="predicted"/>
<reference evidence="2" key="1">
    <citation type="submission" date="2024-06" db="EMBL/GenBank/DDBJ databases">
        <authorList>
            <person name="Li S."/>
        </authorList>
    </citation>
    <scope>NUCLEOTIDE SEQUENCE</scope>
    <source>
        <strain evidence="2">SR10</strain>
    </source>
</reference>
<gene>
    <name evidence="2" type="ORF">ABU614_04625</name>
</gene>
<dbReference type="PANTHER" id="PTHR43471">
    <property type="entry name" value="ABC TRANSPORTER PERMEASE"/>
    <property type="match status" value="1"/>
</dbReference>
<feature type="transmembrane region" description="Helical" evidence="1">
    <location>
        <begin position="473"/>
        <end position="492"/>
    </location>
</feature>
<feature type="transmembrane region" description="Helical" evidence="1">
    <location>
        <begin position="32"/>
        <end position="49"/>
    </location>
</feature>
<dbReference type="EMBL" id="CP159925">
    <property type="protein sequence ID" value="XCO76076.1"/>
    <property type="molecule type" value="Genomic_DNA"/>
</dbReference>
<evidence type="ECO:0000256" key="1">
    <source>
        <dbReference type="SAM" id="Phobius"/>
    </source>
</evidence>
<protein>
    <submittedName>
        <fullName evidence="2">DUF3526 domain-containing protein</fullName>
    </submittedName>
</protein>
<feature type="transmembrane region" description="Helical" evidence="1">
    <location>
        <begin position="206"/>
        <end position="232"/>
    </location>
</feature>
<dbReference type="PANTHER" id="PTHR43471:SF1">
    <property type="entry name" value="ABC TRANSPORTER PERMEASE PROTEIN NOSY-RELATED"/>
    <property type="match status" value="1"/>
</dbReference>
<dbReference type="Pfam" id="PF12040">
    <property type="entry name" value="DUF3526"/>
    <property type="match status" value="1"/>
</dbReference>
<dbReference type="RefSeq" id="WP_363799457.1">
    <property type="nucleotide sequence ID" value="NZ_CP159925.1"/>
</dbReference>
<evidence type="ECO:0000313" key="2">
    <source>
        <dbReference type="EMBL" id="XCO76076.1"/>
    </source>
</evidence>
<dbReference type="InterPro" id="IPR021913">
    <property type="entry name" value="DUF3526"/>
</dbReference>
<keyword evidence="1" id="KW-1133">Transmembrane helix</keyword>